<proteinExistence type="predicted"/>
<sequence length="144" mass="16099">MTQLDAADLAITDNHKTRIAQCAIGPGGRAVTGHAVAPRQGQHLIQNRFGQPGQVITDFHQWQAAGYLGSRDPQAVRQLEVAQGLHLLLEVVLRNTHQPLTQLSRQFRCQRRIEQTTFIEQFIEQQREARDLFGDPWAGGAKGQ</sequence>
<dbReference type="GO" id="GO:0016874">
    <property type="term" value="F:ligase activity"/>
    <property type="evidence" value="ECO:0007669"/>
    <property type="project" value="UniProtKB-KW"/>
</dbReference>
<organism evidence="1 2">
    <name type="scientific">Pseudomonas syringae pv. spinaceae</name>
    <dbReference type="NCBI Taxonomy" id="264459"/>
    <lineage>
        <taxon>Bacteria</taxon>
        <taxon>Pseudomonadati</taxon>
        <taxon>Pseudomonadota</taxon>
        <taxon>Gammaproteobacteria</taxon>
        <taxon>Pseudomonadales</taxon>
        <taxon>Pseudomonadaceae</taxon>
        <taxon>Pseudomonas</taxon>
        <taxon>Pseudomonas syringae</taxon>
    </lineage>
</organism>
<evidence type="ECO:0000313" key="2">
    <source>
        <dbReference type="Proteomes" id="UP000050384"/>
    </source>
</evidence>
<gene>
    <name evidence="1" type="ORF">ALO94_200198</name>
</gene>
<reference evidence="1 2" key="1">
    <citation type="submission" date="2015-09" db="EMBL/GenBank/DDBJ databases">
        <title>Genome announcement of multiple Pseudomonas syringae strains.</title>
        <authorList>
            <person name="Thakur S."/>
            <person name="Wang P.W."/>
            <person name="Gong Y."/>
            <person name="Weir B.S."/>
            <person name="Guttman D.S."/>
        </authorList>
    </citation>
    <scope>NUCLEOTIDE SEQUENCE [LARGE SCALE GENOMIC DNA]</scope>
    <source>
        <strain evidence="1 2">ICMP16929</strain>
    </source>
</reference>
<dbReference type="EMBL" id="LJRI01000745">
    <property type="protein sequence ID" value="KPY91405.1"/>
    <property type="molecule type" value="Genomic_DNA"/>
</dbReference>
<accession>A0A0Q0CHD9</accession>
<keyword evidence="1" id="KW-0436">Ligase</keyword>
<dbReference type="Proteomes" id="UP000050384">
    <property type="component" value="Unassembled WGS sequence"/>
</dbReference>
<comment type="caution">
    <text evidence="1">The sequence shown here is derived from an EMBL/GenBank/DDBJ whole genome shotgun (WGS) entry which is preliminary data.</text>
</comment>
<name>A0A0Q0CHD9_PSESX</name>
<dbReference type="AlphaFoldDB" id="A0A0Q0CHD9"/>
<evidence type="ECO:0000313" key="1">
    <source>
        <dbReference type="EMBL" id="KPY91405.1"/>
    </source>
</evidence>
<protein>
    <submittedName>
        <fullName evidence="1">DNA ligase</fullName>
    </submittedName>
</protein>